<proteinExistence type="predicted"/>
<dbReference type="AlphaFoldDB" id="A0A9N9UWS1"/>
<evidence type="ECO:0000313" key="3">
    <source>
        <dbReference type="Proteomes" id="UP000754883"/>
    </source>
</evidence>
<comment type="caution">
    <text evidence="2">The sequence shown here is derived from an EMBL/GenBank/DDBJ whole genome shotgun (WGS) entry which is preliminary data.</text>
</comment>
<feature type="region of interest" description="Disordered" evidence="1">
    <location>
        <begin position="66"/>
        <end position="86"/>
    </location>
</feature>
<reference evidence="2 3" key="2">
    <citation type="submission" date="2021-10" db="EMBL/GenBank/DDBJ databases">
        <authorList>
            <person name="Piombo E."/>
        </authorList>
    </citation>
    <scope>NUCLEOTIDE SEQUENCE [LARGE SCALE GENOMIC DNA]</scope>
</reference>
<evidence type="ECO:0000313" key="2">
    <source>
        <dbReference type="EMBL" id="CAH0004514.1"/>
    </source>
</evidence>
<evidence type="ECO:0000256" key="1">
    <source>
        <dbReference type="SAM" id="MobiDB-lite"/>
    </source>
</evidence>
<organism evidence="2 3">
    <name type="scientific">Clonostachys byssicola</name>
    <dbReference type="NCBI Taxonomy" id="160290"/>
    <lineage>
        <taxon>Eukaryota</taxon>
        <taxon>Fungi</taxon>
        <taxon>Dikarya</taxon>
        <taxon>Ascomycota</taxon>
        <taxon>Pezizomycotina</taxon>
        <taxon>Sordariomycetes</taxon>
        <taxon>Hypocreomycetidae</taxon>
        <taxon>Hypocreales</taxon>
        <taxon>Bionectriaceae</taxon>
        <taxon>Clonostachys</taxon>
    </lineage>
</organism>
<accession>A0A9N9UWS1</accession>
<gene>
    <name evidence="2" type="ORF">CBYS24578_00012056</name>
</gene>
<keyword evidence="3" id="KW-1185">Reference proteome</keyword>
<protein>
    <submittedName>
        <fullName evidence="2">Uncharacterized protein</fullName>
    </submittedName>
</protein>
<name>A0A9N9UWS1_9HYPO</name>
<reference evidence="3" key="1">
    <citation type="submission" date="2019-06" db="EMBL/GenBank/DDBJ databases">
        <authorList>
            <person name="Broberg M."/>
        </authorList>
    </citation>
    <scope>NUCLEOTIDE SEQUENCE [LARGE SCALE GENOMIC DNA]</scope>
</reference>
<dbReference type="Proteomes" id="UP000754883">
    <property type="component" value="Unassembled WGS sequence"/>
</dbReference>
<dbReference type="EMBL" id="CABFNO020001566">
    <property type="protein sequence ID" value="CAH0004514.1"/>
    <property type="molecule type" value="Genomic_DNA"/>
</dbReference>
<sequence>MFDQLMHSTCDVLRLPLRQDYMCMDRFQIKDVINALLQCYDVHKISNTVLDIKTNSIYSLLGANDKQRPPAPEIDSCTGGTTEKGGRVATTLANEPGERGTLC</sequence>